<keyword evidence="5" id="KW-0472">Membrane</keyword>
<accession>A0A0K9NWG0</accession>
<dbReference type="InterPro" id="IPR002401">
    <property type="entry name" value="Cyt_P450_E_grp-I"/>
</dbReference>
<keyword evidence="4" id="KW-0503">Monooxygenase</keyword>
<dbReference type="Pfam" id="PF00067">
    <property type="entry name" value="p450"/>
    <property type="match status" value="1"/>
</dbReference>
<comment type="caution">
    <text evidence="6">The sequence shown here is derived from an EMBL/GenBank/DDBJ whole genome shotgun (WGS) entry which is preliminary data.</text>
</comment>
<feature type="transmembrane region" description="Helical" evidence="5">
    <location>
        <begin position="6"/>
        <end position="24"/>
    </location>
</feature>
<dbReference type="PANTHER" id="PTHR24286:SF169">
    <property type="entry name" value="CYTOCHROME P450 85A1"/>
    <property type="match status" value="1"/>
</dbReference>
<keyword evidence="7" id="KW-1185">Reference proteome</keyword>
<dbReference type="GO" id="GO:0016132">
    <property type="term" value="P:brassinosteroid biosynthetic process"/>
    <property type="evidence" value="ECO:0000318"/>
    <property type="project" value="GO_Central"/>
</dbReference>
<evidence type="ECO:0000256" key="2">
    <source>
        <dbReference type="ARBA" id="ARBA00023004"/>
    </source>
</evidence>
<keyword evidence="5" id="KW-0812">Transmembrane</keyword>
<evidence type="ECO:0000256" key="1">
    <source>
        <dbReference type="ARBA" id="ARBA00022723"/>
    </source>
</evidence>
<dbReference type="InterPro" id="IPR001128">
    <property type="entry name" value="Cyt_P450"/>
</dbReference>
<dbReference type="GO" id="GO:0005506">
    <property type="term" value="F:iron ion binding"/>
    <property type="evidence" value="ECO:0007669"/>
    <property type="project" value="InterPro"/>
</dbReference>
<keyword evidence="2 3" id="KW-0408">Iron</keyword>
<comment type="similarity">
    <text evidence="4">Belongs to the cytochrome P450 family.</text>
</comment>
<dbReference type="PRINTS" id="PR00463">
    <property type="entry name" value="EP450I"/>
</dbReference>
<dbReference type="OMA" id="PTIMREN"/>
<dbReference type="GO" id="GO:0010268">
    <property type="term" value="P:brassinosteroid homeostasis"/>
    <property type="evidence" value="ECO:0000318"/>
    <property type="project" value="GO_Central"/>
</dbReference>
<evidence type="ECO:0000256" key="5">
    <source>
        <dbReference type="SAM" id="Phobius"/>
    </source>
</evidence>
<name>A0A0K9NWG0_ZOSMR</name>
<dbReference type="Gene3D" id="1.10.630.10">
    <property type="entry name" value="Cytochrome P450"/>
    <property type="match status" value="1"/>
</dbReference>
<dbReference type="PROSITE" id="PS00086">
    <property type="entry name" value="CYTOCHROME_P450"/>
    <property type="match status" value="1"/>
</dbReference>
<gene>
    <name evidence="6" type="ORF">ZOSMA_55G00450</name>
</gene>
<protein>
    <recommendedName>
        <fullName evidence="8">Cytochrome P450</fullName>
    </recommendedName>
</protein>
<comment type="cofactor">
    <cofactor evidence="3">
        <name>heme</name>
        <dbReference type="ChEBI" id="CHEBI:30413"/>
    </cofactor>
</comment>
<reference evidence="7" key="1">
    <citation type="journal article" date="2016" name="Nature">
        <title>The genome of the seagrass Zostera marina reveals angiosperm adaptation to the sea.</title>
        <authorList>
            <person name="Olsen J.L."/>
            <person name="Rouze P."/>
            <person name="Verhelst B."/>
            <person name="Lin Y.-C."/>
            <person name="Bayer T."/>
            <person name="Collen J."/>
            <person name="Dattolo E."/>
            <person name="De Paoli E."/>
            <person name="Dittami S."/>
            <person name="Maumus F."/>
            <person name="Michel G."/>
            <person name="Kersting A."/>
            <person name="Lauritano C."/>
            <person name="Lohaus R."/>
            <person name="Toepel M."/>
            <person name="Tonon T."/>
            <person name="Vanneste K."/>
            <person name="Amirebrahimi M."/>
            <person name="Brakel J."/>
            <person name="Bostroem C."/>
            <person name="Chovatia M."/>
            <person name="Grimwood J."/>
            <person name="Jenkins J.W."/>
            <person name="Jueterbock A."/>
            <person name="Mraz A."/>
            <person name="Stam W.T."/>
            <person name="Tice H."/>
            <person name="Bornberg-Bauer E."/>
            <person name="Green P.J."/>
            <person name="Pearson G.A."/>
            <person name="Procaccini G."/>
            <person name="Duarte C.M."/>
            <person name="Schmutz J."/>
            <person name="Reusch T.B.H."/>
            <person name="Van de Peer Y."/>
        </authorList>
    </citation>
    <scope>NUCLEOTIDE SEQUENCE [LARGE SCALE GENOMIC DNA]</scope>
    <source>
        <strain evidence="7">cv. Finnish</strain>
    </source>
</reference>
<dbReference type="SUPFAM" id="SSF48264">
    <property type="entry name" value="Cytochrome P450"/>
    <property type="match status" value="1"/>
</dbReference>
<dbReference type="GO" id="GO:0004497">
    <property type="term" value="F:monooxygenase activity"/>
    <property type="evidence" value="ECO:0000318"/>
    <property type="project" value="GO_Central"/>
</dbReference>
<sequence length="461" mass="52838">MDFVGEILVIVVVFLMGFVAVLRWNEVRYRKKGLPPGTMGWPVLGETAVFFKQGPSFMQNRKDRYGNIFKTHILGCPTVISMNPDLNSYILLNEKKGLVPGYPQSMLDILGKSNVAAVHGPLHKVMRNAFLSILNPTIMRENVFPKIDTFMSSHLSNWSGKIIDLQENTKEMAFLSSLNLVVSEGKSLKSEVFMQEFYALVSGVLSLPINLPGTSYRKGFKARNAILDLLQEIVDKRRDSPNKHDDLLAHILKLENLSDEQIIDLIITISYSGFETVSTTTMMCAKYISDNPTALQQLSKEHIGIREKKKSPDDPLTWEDFKSMHFTKAVIYETMRLATVVNGLFRKTTQDLELNGFMVPKGWRIYLYIRENNYTDSFFENPLAFNPWRWLENNKEHQKYFMQFGAGCRLCPGQEYGIAEISAFLYYLVTRYRWKEVAGNTMLSFPRVRAPTGLQIQVWDC</sequence>
<keyword evidence="4" id="KW-0560">Oxidoreductase</keyword>
<evidence type="ECO:0000256" key="4">
    <source>
        <dbReference type="RuleBase" id="RU000461"/>
    </source>
</evidence>
<dbReference type="PRINTS" id="PR00385">
    <property type="entry name" value="P450"/>
</dbReference>
<organism evidence="6 7">
    <name type="scientific">Zostera marina</name>
    <name type="common">Eelgrass</name>
    <dbReference type="NCBI Taxonomy" id="29655"/>
    <lineage>
        <taxon>Eukaryota</taxon>
        <taxon>Viridiplantae</taxon>
        <taxon>Streptophyta</taxon>
        <taxon>Embryophyta</taxon>
        <taxon>Tracheophyta</taxon>
        <taxon>Spermatophyta</taxon>
        <taxon>Magnoliopsida</taxon>
        <taxon>Liliopsida</taxon>
        <taxon>Zosteraceae</taxon>
        <taxon>Zostera</taxon>
    </lineage>
</organism>
<evidence type="ECO:0000313" key="6">
    <source>
        <dbReference type="EMBL" id="KMZ60993.1"/>
    </source>
</evidence>
<dbReference type="GO" id="GO:0016705">
    <property type="term" value="F:oxidoreductase activity, acting on paired donors, with incorporation or reduction of molecular oxygen"/>
    <property type="evidence" value="ECO:0007669"/>
    <property type="project" value="InterPro"/>
</dbReference>
<dbReference type="Proteomes" id="UP000036987">
    <property type="component" value="Unassembled WGS sequence"/>
</dbReference>
<dbReference type="InterPro" id="IPR036396">
    <property type="entry name" value="Cyt_P450_sf"/>
</dbReference>
<keyword evidence="5" id="KW-1133">Transmembrane helix</keyword>
<keyword evidence="1 3" id="KW-0479">Metal-binding</keyword>
<dbReference type="AlphaFoldDB" id="A0A0K9NWG0"/>
<evidence type="ECO:0000313" key="7">
    <source>
        <dbReference type="Proteomes" id="UP000036987"/>
    </source>
</evidence>
<dbReference type="InterPro" id="IPR017972">
    <property type="entry name" value="Cyt_P450_CS"/>
</dbReference>
<dbReference type="EMBL" id="LFYR01001545">
    <property type="protein sequence ID" value="KMZ60993.1"/>
    <property type="molecule type" value="Genomic_DNA"/>
</dbReference>
<dbReference type="OrthoDB" id="1372046at2759"/>
<dbReference type="STRING" id="29655.A0A0K9NWG0"/>
<dbReference type="PANTHER" id="PTHR24286">
    <property type="entry name" value="CYTOCHROME P450 26"/>
    <property type="match status" value="1"/>
</dbReference>
<dbReference type="GO" id="GO:0020037">
    <property type="term" value="F:heme binding"/>
    <property type="evidence" value="ECO:0007669"/>
    <property type="project" value="InterPro"/>
</dbReference>
<proteinExistence type="inferred from homology"/>
<feature type="binding site" description="axial binding residue" evidence="3">
    <location>
        <position position="411"/>
    </location>
    <ligand>
        <name>heme</name>
        <dbReference type="ChEBI" id="CHEBI:30413"/>
    </ligand>
    <ligandPart>
        <name>Fe</name>
        <dbReference type="ChEBI" id="CHEBI:18248"/>
    </ligandPart>
</feature>
<dbReference type="CDD" id="cd11043">
    <property type="entry name" value="CYP90-like"/>
    <property type="match status" value="1"/>
</dbReference>
<keyword evidence="3 4" id="KW-0349">Heme</keyword>
<evidence type="ECO:0000256" key="3">
    <source>
        <dbReference type="PIRSR" id="PIRSR602401-1"/>
    </source>
</evidence>
<evidence type="ECO:0008006" key="8">
    <source>
        <dbReference type="Google" id="ProtNLM"/>
    </source>
</evidence>